<evidence type="ECO:0000313" key="3">
    <source>
        <dbReference type="Proteomes" id="UP001150924"/>
    </source>
</evidence>
<reference evidence="2" key="1">
    <citation type="submission" date="2022-11" db="EMBL/GenBank/DDBJ databases">
        <title>Minimal conservation of predation-associated metabolite biosynthetic gene clusters underscores biosynthetic potential of Myxococcota including descriptions for ten novel species: Archangium lansinium sp. nov., Myxococcus landrumus sp. nov., Nannocystis bai.</title>
        <authorList>
            <person name="Ahearne A."/>
            <person name="Stevens C."/>
            <person name="Phillips K."/>
        </authorList>
    </citation>
    <scope>NUCLEOTIDE SEQUENCE</scope>
    <source>
        <strain evidence="2">Na p29</strain>
    </source>
</reference>
<evidence type="ECO:0000313" key="2">
    <source>
        <dbReference type="EMBL" id="MCY1007118.1"/>
    </source>
</evidence>
<dbReference type="RefSeq" id="WP_267769691.1">
    <property type="nucleotide sequence ID" value="NZ_JAPNKE010000002.1"/>
</dbReference>
<feature type="region of interest" description="Disordered" evidence="1">
    <location>
        <begin position="1"/>
        <end position="31"/>
    </location>
</feature>
<protein>
    <submittedName>
        <fullName evidence="2">Uncharacterized protein</fullName>
    </submittedName>
</protein>
<dbReference type="Proteomes" id="UP001150924">
    <property type="component" value="Unassembled WGS sequence"/>
</dbReference>
<sequence length="161" mass="17547">MSDQAAGKQPHRFGADATANSGRREQGVERDEQIEVEAEVAELVRRLSWSARRVADLLRKHAQALKPRHRTPRLGPDLAVHIYSVAGTAIHRRSLTPFLAHDSGSAQTLGSFLGPQLINVGDPLKVAKEIILNHFVSSTGTSPKLARSSNAAFKPECPFIL</sequence>
<dbReference type="EMBL" id="JAPNKE010000002">
    <property type="protein sequence ID" value="MCY1007118.1"/>
    <property type="molecule type" value="Genomic_DNA"/>
</dbReference>
<name>A0A9X3EN56_9BACT</name>
<feature type="compositionally biased region" description="Basic and acidic residues" evidence="1">
    <location>
        <begin position="22"/>
        <end position="31"/>
    </location>
</feature>
<keyword evidence="3" id="KW-1185">Reference proteome</keyword>
<evidence type="ECO:0000256" key="1">
    <source>
        <dbReference type="SAM" id="MobiDB-lite"/>
    </source>
</evidence>
<comment type="caution">
    <text evidence="2">The sequence shown here is derived from an EMBL/GenBank/DDBJ whole genome shotgun (WGS) entry which is preliminary data.</text>
</comment>
<proteinExistence type="predicted"/>
<gene>
    <name evidence="2" type="ORF">OV079_16460</name>
</gene>
<accession>A0A9X3EN56</accession>
<organism evidence="2 3">
    <name type="scientific">Nannocystis pusilla</name>
    <dbReference type="NCBI Taxonomy" id="889268"/>
    <lineage>
        <taxon>Bacteria</taxon>
        <taxon>Pseudomonadati</taxon>
        <taxon>Myxococcota</taxon>
        <taxon>Polyangia</taxon>
        <taxon>Nannocystales</taxon>
        <taxon>Nannocystaceae</taxon>
        <taxon>Nannocystis</taxon>
    </lineage>
</organism>
<dbReference type="AlphaFoldDB" id="A0A9X3EN56"/>